<feature type="compositionally biased region" description="Basic residues" evidence="1">
    <location>
        <begin position="315"/>
        <end position="325"/>
    </location>
</feature>
<comment type="caution">
    <text evidence="2">The sequence shown here is derived from an EMBL/GenBank/DDBJ whole genome shotgun (WGS) entry which is preliminary data.</text>
</comment>
<evidence type="ECO:0000256" key="1">
    <source>
        <dbReference type="SAM" id="MobiDB-lite"/>
    </source>
</evidence>
<dbReference type="Proteomes" id="UP001358417">
    <property type="component" value="Unassembled WGS sequence"/>
</dbReference>
<evidence type="ECO:0000313" key="2">
    <source>
        <dbReference type="EMBL" id="KAK5057497.1"/>
    </source>
</evidence>
<organism evidence="2 3">
    <name type="scientific">Exophiala bonariae</name>
    <dbReference type="NCBI Taxonomy" id="1690606"/>
    <lineage>
        <taxon>Eukaryota</taxon>
        <taxon>Fungi</taxon>
        <taxon>Dikarya</taxon>
        <taxon>Ascomycota</taxon>
        <taxon>Pezizomycotina</taxon>
        <taxon>Eurotiomycetes</taxon>
        <taxon>Chaetothyriomycetidae</taxon>
        <taxon>Chaetothyriales</taxon>
        <taxon>Herpotrichiellaceae</taxon>
        <taxon>Exophiala</taxon>
    </lineage>
</organism>
<protein>
    <recommendedName>
        <fullName evidence="4">C2H2-type domain-containing protein</fullName>
    </recommendedName>
</protein>
<evidence type="ECO:0008006" key="4">
    <source>
        <dbReference type="Google" id="ProtNLM"/>
    </source>
</evidence>
<feature type="region of interest" description="Disordered" evidence="1">
    <location>
        <begin position="135"/>
        <end position="156"/>
    </location>
</feature>
<feature type="compositionally biased region" description="Polar residues" evidence="1">
    <location>
        <begin position="74"/>
        <end position="83"/>
    </location>
</feature>
<feature type="compositionally biased region" description="Basic and acidic residues" evidence="1">
    <location>
        <begin position="364"/>
        <end position="378"/>
    </location>
</feature>
<reference evidence="2 3" key="1">
    <citation type="submission" date="2023-08" db="EMBL/GenBank/DDBJ databases">
        <title>Black Yeasts Isolated from many extreme environments.</title>
        <authorList>
            <person name="Coleine C."/>
            <person name="Stajich J.E."/>
            <person name="Selbmann L."/>
        </authorList>
    </citation>
    <scope>NUCLEOTIDE SEQUENCE [LARGE SCALE GENOMIC DNA]</scope>
    <source>
        <strain evidence="2 3">CCFEE 5792</strain>
    </source>
</reference>
<proteinExistence type="predicted"/>
<dbReference type="AlphaFoldDB" id="A0AAV9NH80"/>
<feature type="region of interest" description="Disordered" evidence="1">
    <location>
        <begin position="314"/>
        <end position="407"/>
    </location>
</feature>
<gene>
    <name evidence="2" type="ORF">LTR84_011497</name>
</gene>
<feature type="compositionally biased region" description="Polar residues" evidence="1">
    <location>
        <begin position="386"/>
        <end position="407"/>
    </location>
</feature>
<dbReference type="GeneID" id="89979647"/>
<evidence type="ECO:0000313" key="3">
    <source>
        <dbReference type="Proteomes" id="UP001358417"/>
    </source>
</evidence>
<accession>A0AAV9NH80</accession>
<keyword evidence="3" id="KW-1185">Reference proteome</keyword>
<feature type="compositionally biased region" description="Polar residues" evidence="1">
    <location>
        <begin position="144"/>
        <end position="154"/>
    </location>
</feature>
<dbReference type="RefSeq" id="XP_064708615.1">
    <property type="nucleotide sequence ID" value="XM_064855026.1"/>
</dbReference>
<name>A0AAV9NH80_9EURO</name>
<sequence>MSLSSLTVPISAAASMNLQQHATAYRNDYTPRYQPLPFVQPYPHQQYNAFDSYNTCSTSPTTSRGRSGSGDTASYITTSTVSLPTPPQEEAYLSGVSSHYQIQSSQQLCPSSLSPTEQYTARKIVVQNNGEAIAKAPSPAVSPSFLSTEGSPSVDNDKKLTKSAKDSMYCPHPDCKNEDGVAQKRFSRKADVSRHYNSQHNPQHIDCPRPRCIRKGKQGFTRRDHLVEHLRGFHLEAIPKREISVKVQPNDDYEDHPHLQHATEDAYRADSSNLADPKHEKTFSIKEQFFAMGEVLNGRVPSLVQESPYSQIYSKKSKVAARRQTRRDQFYPYPKVEDVINSSQSNKRTPPRQGHGKPGTVITSHEHLHQPVKQEDHSGFNGAHDFSSQPYTSNTSPFQSQYSPMAA</sequence>
<feature type="compositionally biased region" description="Low complexity" evidence="1">
    <location>
        <begin position="55"/>
        <end position="72"/>
    </location>
</feature>
<dbReference type="EMBL" id="JAVRRD010000006">
    <property type="protein sequence ID" value="KAK5057497.1"/>
    <property type="molecule type" value="Genomic_DNA"/>
</dbReference>
<feature type="region of interest" description="Disordered" evidence="1">
    <location>
        <begin position="55"/>
        <end position="86"/>
    </location>
</feature>